<dbReference type="FunFam" id="3.20.20.10:FF:000007">
    <property type="entry name" value="Pyridoxal phosphate homeostasis protein"/>
    <property type="match status" value="1"/>
</dbReference>
<dbReference type="InterPro" id="IPR029066">
    <property type="entry name" value="PLP-binding_barrel"/>
</dbReference>
<dbReference type="Pfam" id="PF01168">
    <property type="entry name" value="Ala_racemase_N"/>
    <property type="match status" value="1"/>
</dbReference>
<sequence>MTEIAANLKLVRERIIAASSKRSSEYSYFEPRLVAVSKTKPAESIIDAYEAGQRNFGENYVNELVEKANHPDILAKCKDIHWHFIGHLQKNKINKVLGIPNLYMIESVDSEKLATSLNNAWPKFRMSEDSRLKVMVQVNTSQEEEKNGCDVKDVLSFTKYVIENCKNLEFTGLMTIGMFGYDLNNGPNPDFVCLKQCRDDICKQLALNHEKVELSMGMSNDYEHAIELGSTNVRVGSAIFGERAKKPASHN</sequence>
<evidence type="ECO:0000259" key="5">
    <source>
        <dbReference type="Pfam" id="PF01168"/>
    </source>
</evidence>
<dbReference type="Proteomes" id="UP000694920">
    <property type="component" value="Unplaced"/>
</dbReference>
<evidence type="ECO:0000313" key="7">
    <source>
        <dbReference type="RefSeq" id="XP_015597214.1"/>
    </source>
</evidence>
<dbReference type="PANTHER" id="PTHR10146">
    <property type="entry name" value="PROLINE SYNTHETASE CO-TRANSCRIBED BACTERIAL HOMOLOG PROTEIN"/>
    <property type="match status" value="1"/>
</dbReference>
<feature type="domain" description="Alanine racemase N-terminal" evidence="5">
    <location>
        <begin position="31"/>
        <end position="243"/>
    </location>
</feature>
<keyword evidence="6" id="KW-1185">Reference proteome</keyword>
<evidence type="ECO:0000256" key="3">
    <source>
        <dbReference type="PIRSR" id="PIRSR004848-1"/>
    </source>
</evidence>
<organism evidence="6 7">
    <name type="scientific">Cephus cinctus</name>
    <name type="common">Wheat stem sawfly</name>
    <dbReference type="NCBI Taxonomy" id="211228"/>
    <lineage>
        <taxon>Eukaryota</taxon>
        <taxon>Metazoa</taxon>
        <taxon>Ecdysozoa</taxon>
        <taxon>Arthropoda</taxon>
        <taxon>Hexapoda</taxon>
        <taxon>Insecta</taxon>
        <taxon>Pterygota</taxon>
        <taxon>Neoptera</taxon>
        <taxon>Endopterygota</taxon>
        <taxon>Hymenoptera</taxon>
        <taxon>Cephoidea</taxon>
        <taxon>Cephidae</taxon>
        <taxon>Cephus</taxon>
    </lineage>
</organism>
<protein>
    <recommendedName>
        <fullName evidence="2">Pyridoxal phosphate homeostasis protein</fullName>
        <shortName evidence="2">PLP homeostasis protein</shortName>
    </recommendedName>
</protein>
<reference evidence="7" key="1">
    <citation type="submission" date="2025-08" db="UniProtKB">
        <authorList>
            <consortium name="RefSeq"/>
        </authorList>
    </citation>
    <scope>IDENTIFICATION</scope>
</reference>
<evidence type="ECO:0000313" key="6">
    <source>
        <dbReference type="Proteomes" id="UP000694920"/>
    </source>
</evidence>
<dbReference type="InterPro" id="IPR011078">
    <property type="entry name" value="PyrdxlP_homeostasis"/>
</dbReference>
<evidence type="ECO:0000256" key="1">
    <source>
        <dbReference type="ARBA" id="ARBA00022898"/>
    </source>
</evidence>
<dbReference type="KEGG" id="ccin:107268695"/>
<dbReference type="InterPro" id="IPR001608">
    <property type="entry name" value="Ala_racemase_N"/>
</dbReference>
<dbReference type="CDD" id="cd06822">
    <property type="entry name" value="PLPDE_III_YBL036c_euk"/>
    <property type="match status" value="1"/>
</dbReference>
<accession>A0AAJ7BY16</accession>
<dbReference type="NCBIfam" id="TIGR00044">
    <property type="entry name" value="YggS family pyridoxal phosphate-dependent enzyme"/>
    <property type="match status" value="1"/>
</dbReference>
<comment type="cofactor">
    <cofactor evidence="3">
        <name>pyridoxal 5'-phosphate</name>
        <dbReference type="ChEBI" id="CHEBI:597326"/>
    </cofactor>
</comment>
<dbReference type="GO" id="GO:0030170">
    <property type="term" value="F:pyridoxal phosphate binding"/>
    <property type="evidence" value="ECO:0007669"/>
    <property type="project" value="UniProtKB-UniRule"/>
</dbReference>
<feature type="modified residue" description="N6-(pyridoxal phosphate)lysine" evidence="2 3">
    <location>
        <position position="38"/>
    </location>
</feature>
<comment type="similarity">
    <text evidence="2 4">Belongs to the pyridoxal phosphate-binding protein YggS/PROSC family.</text>
</comment>
<keyword evidence="1 2" id="KW-0663">Pyridoxal phosphate</keyword>
<dbReference type="RefSeq" id="XP_015597214.1">
    <property type="nucleotide sequence ID" value="XM_015741728.2"/>
</dbReference>
<evidence type="ECO:0000256" key="2">
    <source>
        <dbReference type="HAMAP-Rule" id="MF_03225"/>
    </source>
</evidence>
<dbReference type="SUPFAM" id="SSF51419">
    <property type="entry name" value="PLP-binding barrel"/>
    <property type="match status" value="1"/>
</dbReference>
<dbReference type="GeneID" id="107268695"/>
<dbReference type="Gene3D" id="3.20.20.10">
    <property type="entry name" value="Alanine racemase"/>
    <property type="match status" value="1"/>
</dbReference>
<dbReference type="AlphaFoldDB" id="A0AAJ7BY16"/>
<name>A0AAJ7BY16_CEPCN</name>
<proteinExistence type="inferred from homology"/>
<comment type="function">
    <text evidence="2">Pyridoxal 5'-phosphate (PLP)-binding protein, which may be involved in intracellular homeostatic regulation of pyridoxal 5'-phosphate (PLP), the active form of vitamin B6.</text>
</comment>
<gene>
    <name evidence="7" type="primary">LOC107268695</name>
</gene>
<dbReference type="HAMAP" id="MF_02087">
    <property type="entry name" value="PLP_homeostasis"/>
    <property type="match status" value="1"/>
</dbReference>
<dbReference type="PROSITE" id="PS01211">
    <property type="entry name" value="UPF0001"/>
    <property type="match status" value="1"/>
</dbReference>
<evidence type="ECO:0000256" key="4">
    <source>
        <dbReference type="RuleBase" id="RU004514"/>
    </source>
</evidence>
<dbReference type="PIRSF" id="PIRSF004848">
    <property type="entry name" value="YBL036c_PLPDEIII"/>
    <property type="match status" value="1"/>
</dbReference>
<dbReference type="PANTHER" id="PTHR10146:SF14">
    <property type="entry name" value="PYRIDOXAL PHOSPHATE HOMEOSTASIS PROTEIN"/>
    <property type="match status" value="1"/>
</dbReference>